<dbReference type="SUPFAM" id="SSF53756">
    <property type="entry name" value="UDP-Glycosyltransferase/glycogen phosphorylase"/>
    <property type="match status" value="1"/>
</dbReference>
<keyword evidence="1" id="KW-0808">Transferase</keyword>
<dbReference type="AlphaFoldDB" id="A0A1I2EE64"/>
<protein>
    <submittedName>
        <fullName evidence="1">Glycosyltransferase involved in cell wall bisynthesis</fullName>
    </submittedName>
</protein>
<dbReference type="GO" id="GO:0016740">
    <property type="term" value="F:transferase activity"/>
    <property type="evidence" value="ECO:0007669"/>
    <property type="project" value="UniProtKB-KW"/>
</dbReference>
<accession>A0A1I2EE64</accession>
<gene>
    <name evidence="1" type="ORF">SAMN02799615_01919</name>
</gene>
<dbReference type="EMBL" id="FONH01000005">
    <property type="protein sequence ID" value="SFE91135.1"/>
    <property type="molecule type" value="Genomic_DNA"/>
</dbReference>
<evidence type="ECO:0000313" key="1">
    <source>
        <dbReference type="EMBL" id="SFE91135.1"/>
    </source>
</evidence>
<proteinExistence type="predicted"/>
<sequence>MGTSVNLIVRDNGLGLSRDARLLKAALEPHGCEVHLTLLGEADERRRWALAKPWKAMLSHAKHALATRPRFDINLMFEHLWPDHLPLARRNVALPNPEWFDAKDLRHLSRMDAVWTKTLHAAPLFQAHGCTTSFVGFASEDRHDPSVARTEGFFHLAGGSLTKGTDRLLALWARHPAWPMLTVVRHKAGSVNAPNIRVITDYLSDDALRQLQNSHRFHLCPSETEGYGHYIGEAMSVSAVAIGVDAPPMNELLGTDRGLLVPAMADGAMGLATRYLFDEAGLEQVVGRALAMSADEYATLGRTARAWFDANRADFPARVGAALRALQR</sequence>
<reference evidence="2" key="1">
    <citation type="submission" date="2016-10" db="EMBL/GenBank/DDBJ databases">
        <authorList>
            <person name="Varghese N."/>
            <person name="Submissions S."/>
        </authorList>
    </citation>
    <scope>NUCLEOTIDE SEQUENCE [LARGE SCALE GENOMIC DNA]</scope>
    <source>
        <strain evidence="2">UNC178MFTsu3.1</strain>
    </source>
</reference>
<organism evidence="1 2">
    <name type="scientific">Dyella marensis</name>
    <dbReference type="NCBI Taxonomy" id="500610"/>
    <lineage>
        <taxon>Bacteria</taxon>
        <taxon>Pseudomonadati</taxon>
        <taxon>Pseudomonadota</taxon>
        <taxon>Gammaproteobacteria</taxon>
        <taxon>Lysobacterales</taxon>
        <taxon>Rhodanobacteraceae</taxon>
        <taxon>Dyella</taxon>
    </lineage>
</organism>
<dbReference type="Gene3D" id="3.40.50.2000">
    <property type="entry name" value="Glycogen Phosphorylase B"/>
    <property type="match status" value="1"/>
</dbReference>
<dbReference type="Proteomes" id="UP000199477">
    <property type="component" value="Unassembled WGS sequence"/>
</dbReference>
<name>A0A1I2EE64_9GAMM</name>
<evidence type="ECO:0000313" key="2">
    <source>
        <dbReference type="Proteomes" id="UP000199477"/>
    </source>
</evidence>
<dbReference type="RefSeq" id="WP_026635317.1">
    <property type="nucleotide sequence ID" value="NZ_FONH01000005.1"/>
</dbReference>
<keyword evidence="2" id="KW-1185">Reference proteome</keyword>
<dbReference type="STRING" id="500610.SAMN02799615_01919"/>